<feature type="compositionally biased region" description="Polar residues" evidence="1">
    <location>
        <begin position="1"/>
        <end position="13"/>
    </location>
</feature>
<feature type="region of interest" description="Disordered" evidence="1">
    <location>
        <begin position="1"/>
        <end position="28"/>
    </location>
</feature>
<comment type="caution">
    <text evidence="3">The sequence shown here is derived from an EMBL/GenBank/DDBJ whole genome shotgun (WGS) entry which is preliminary data.</text>
</comment>
<proteinExistence type="predicted"/>
<protein>
    <recommendedName>
        <fullName evidence="5">ATP synthase subunit e, mitochondrial</fullName>
    </recommendedName>
</protein>
<evidence type="ECO:0000256" key="2">
    <source>
        <dbReference type="SAM" id="Phobius"/>
    </source>
</evidence>
<dbReference type="PANTHER" id="PTHR36028:SF2">
    <property type="entry name" value="ATP SYNTHASE SUBUNIT E, MITOCHONDRIAL"/>
    <property type="match status" value="1"/>
</dbReference>
<keyword evidence="4" id="KW-1185">Reference proteome</keyword>
<evidence type="ECO:0000256" key="1">
    <source>
        <dbReference type="SAM" id="MobiDB-lite"/>
    </source>
</evidence>
<keyword evidence="2" id="KW-0812">Transmembrane</keyword>
<feature type="transmembrane region" description="Helical" evidence="2">
    <location>
        <begin position="83"/>
        <end position="103"/>
    </location>
</feature>
<dbReference type="PANTHER" id="PTHR36028">
    <property type="entry name" value="OSJNBB0050O03.8 PROTEIN"/>
    <property type="match status" value="1"/>
</dbReference>
<sequence length="120" mass="12996">MGRNGGTNFNARSPTKHGLVEPQQKRNRLAPSCSFRAFGRSRSLPLPRSSPSLFGTPRLSLQCLSELVMVIPGPYSGVSTLAFVARASAFTYGVVYGSIKLSYLRSKAKSKKKADAKGHH</sequence>
<evidence type="ECO:0008006" key="5">
    <source>
        <dbReference type="Google" id="ProtNLM"/>
    </source>
</evidence>
<keyword evidence="2" id="KW-1133">Transmembrane helix</keyword>
<organism evidence="3 4">
    <name type="scientific">Ensete ventricosum</name>
    <name type="common">Abyssinian banana</name>
    <name type="synonym">Musa ensete</name>
    <dbReference type="NCBI Taxonomy" id="4639"/>
    <lineage>
        <taxon>Eukaryota</taxon>
        <taxon>Viridiplantae</taxon>
        <taxon>Streptophyta</taxon>
        <taxon>Embryophyta</taxon>
        <taxon>Tracheophyta</taxon>
        <taxon>Spermatophyta</taxon>
        <taxon>Magnoliopsida</taxon>
        <taxon>Liliopsida</taxon>
        <taxon>Zingiberales</taxon>
        <taxon>Musaceae</taxon>
        <taxon>Ensete</taxon>
    </lineage>
</organism>
<dbReference type="AlphaFoldDB" id="A0AAV8Q6F7"/>
<name>A0AAV8Q6F7_ENSVE</name>
<dbReference type="EMBL" id="JAQQAF010000008">
    <property type="protein sequence ID" value="KAJ8468011.1"/>
    <property type="molecule type" value="Genomic_DNA"/>
</dbReference>
<keyword evidence="2" id="KW-0472">Membrane</keyword>
<evidence type="ECO:0000313" key="4">
    <source>
        <dbReference type="Proteomes" id="UP001222027"/>
    </source>
</evidence>
<evidence type="ECO:0000313" key="3">
    <source>
        <dbReference type="EMBL" id="KAJ8468011.1"/>
    </source>
</evidence>
<gene>
    <name evidence="3" type="ORF">OPV22_030563</name>
</gene>
<reference evidence="3 4" key="1">
    <citation type="submission" date="2022-12" db="EMBL/GenBank/DDBJ databases">
        <title>Chromosome-scale assembly of the Ensete ventricosum genome.</title>
        <authorList>
            <person name="Dussert Y."/>
            <person name="Stocks J."/>
            <person name="Wendawek A."/>
            <person name="Woldeyes F."/>
            <person name="Nichols R.A."/>
            <person name="Borrell J.S."/>
        </authorList>
    </citation>
    <scope>NUCLEOTIDE SEQUENCE [LARGE SCALE GENOMIC DNA]</scope>
    <source>
        <strain evidence="4">cv. Maze</strain>
        <tissue evidence="3">Seeds</tissue>
    </source>
</reference>
<dbReference type="Proteomes" id="UP001222027">
    <property type="component" value="Unassembled WGS sequence"/>
</dbReference>
<accession>A0AAV8Q6F7</accession>